<dbReference type="Proteomes" id="UP001054252">
    <property type="component" value="Unassembled WGS sequence"/>
</dbReference>
<proteinExistence type="predicted"/>
<gene>
    <name evidence="1" type="ORF">SLEP1_g2041</name>
</gene>
<reference evidence="1 2" key="1">
    <citation type="journal article" date="2021" name="Commun. Biol.">
        <title>The genome of Shorea leprosula (Dipterocarpaceae) highlights the ecological relevance of drought in aseasonal tropical rainforests.</title>
        <authorList>
            <person name="Ng K.K.S."/>
            <person name="Kobayashi M.J."/>
            <person name="Fawcett J.A."/>
            <person name="Hatakeyama M."/>
            <person name="Paape T."/>
            <person name="Ng C.H."/>
            <person name="Ang C.C."/>
            <person name="Tnah L.H."/>
            <person name="Lee C.T."/>
            <person name="Nishiyama T."/>
            <person name="Sese J."/>
            <person name="O'Brien M.J."/>
            <person name="Copetti D."/>
            <person name="Mohd Noor M.I."/>
            <person name="Ong R.C."/>
            <person name="Putra M."/>
            <person name="Sireger I.Z."/>
            <person name="Indrioko S."/>
            <person name="Kosugi Y."/>
            <person name="Izuno A."/>
            <person name="Isagi Y."/>
            <person name="Lee S.L."/>
            <person name="Shimizu K.K."/>
        </authorList>
    </citation>
    <scope>NUCLEOTIDE SEQUENCE [LARGE SCALE GENOMIC DNA]</scope>
    <source>
        <strain evidence="1">214</strain>
    </source>
</reference>
<dbReference type="PANTHER" id="PTHR38542">
    <property type="entry name" value="OS04G0450500 PROTEIN"/>
    <property type="match status" value="1"/>
</dbReference>
<dbReference type="AlphaFoldDB" id="A0AAV5HLP9"/>
<comment type="caution">
    <text evidence="1">The sequence shown here is derived from an EMBL/GenBank/DDBJ whole genome shotgun (WGS) entry which is preliminary data.</text>
</comment>
<protein>
    <submittedName>
        <fullName evidence="1">Uncharacterized protein</fullName>
    </submittedName>
</protein>
<name>A0AAV5HLP9_9ROSI</name>
<organism evidence="1 2">
    <name type="scientific">Rubroshorea leprosula</name>
    <dbReference type="NCBI Taxonomy" id="152421"/>
    <lineage>
        <taxon>Eukaryota</taxon>
        <taxon>Viridiplantae</taxon>
        <taxon>Streptophyta</taxon>
        <taxon>Embryophyta</taxon>
        <taxon>Tracheophyta</taxon>
        <taxon>Spermatophyta</taxon>
        <taxon>Magnoliopsida</taxon>
        <taxon>eudicotyledons</taxon>
        <taxon>Gunneridae</taxon>
        <taxon>Pentapetalae</taxon>
        <taxon>rosids</taxon>
        <taxon>malvids</taxon>
        <taxon>Malvales</taxon>
        <taxon>Dipterocarpaceae</taxon>
        <taxon>Rubroshorea</taxon>
    </lineage>
</organism>
<dbReference type="EMBL" id="BPVZ01000002">
    <property type="protein sequence ID" value="GKU87680.1"/>
    <property type="molecule type" value="Genomic_DNA"/>
</dbReference>
<accession>A0AAV5HLP9</accession>
<dbReference type="PANTHER" id="PTHR38542:SF2">
    <property type="entry name" value="REPLICATION FACTOR A C-TERMINAL DOMAIN-CONTAINING PROTEIN"/>
    <property type="match status" value="1"/>
</dbReference>
<sequence>MSFLHVILRQSNVSINTPPKQKMQLPRNWKVPEQEKLRQHLSLSEVLSLSQSCKAITNACIGEMFLPITWRSIGESENETMFISRRLYSVGENNVAEDLICTGCKLCGSPLDSVNGRLKSKQSSISFFCEKSADHSHVVSFIYRPFKLYVWDESEHLPLLVKNSAAEQLFGNINAERVYSSYREQSYNRNSDIKRVKKEGNENTSAISYPKVVLKDFVDNCWLEDACKSHESRSLQHNKNINFFLIWFILLKMLLLQGKNSPLKFEIAVNASIDAENGRFEMVSVSIPCFNNI</sequence>
<keyword evidence="2" id="KW-1185">Reference proteome</keyword>
<evidence type="ECO:0000313" key="2">
    <source>
        <dbReference type="Proteomes" id="UP001054252"/>
    </source>
</evidence>
<evidence type="ECO:0000313" key="1">
    <source>
        <dbReference type="EMBL" id="GKU87680.1"/>
    </source>
</evidence>